<proteinExistence type="predicted"/>
<keyword evidence="1" id="KW-0862">Zinc</keyword>
<dbReference type="OrthoDB" id="695500at2759"/>
<keyword evidence="1" id="KW-0479">Metal-binding</keyword>
<dbReference type="SMART" id="SM00343">
    <property type="entry name" value="ZnF_C2HC"/>
    <property type="match status" value="1"/>
</dbReference>
<dbReference type="Pfam" id="PF14223">
    <property type="entry name" value="Retrotran_gag_2"/>
    <property type="match status" value="1"/>
</dbReference>
<dbReference type="PANTHER" id="PTHR35317">
    <property type="entry name" value="OS04G0629600 PROTEIN"/>
    <property type="match status" value="1"/>
</dbReference>
<keyword evidence="4" id="KW-1185">Reference proteome</keyword>
<evidence type="ECO:0000259" key="2">
    <source>
        <dbReference type="PROSITE" id="PS50158"/>
    </source>
</evidence>
<name>A0A7I8L8K0_SPIIN</name>
<feature type="domain" description="CCHC-type" evidence="2">
    <location>
        <begin position="183"/>
        <end position="197"/>
    </location>
</feature>
<evidence type="ECO:0000256" key="1">
    <source>
        <dbReference type="PROSITE-ProRule" id="PRU00047"/>
    </source>
</evidence>
<protein>
    <recommendedName>
        <fullName evidence="2">CCHC-type domain-containing protein</fullName>
    </recommendedName>
</protein>
<accession>A0A7I8L8K0</accession>
<dbReference type="Gene3D" id="4.10.60.10">
    <property type="entry name" value="Zinc finger, CCHC-type"/>
    <property type="match status" value="1"/>
</dbReference>
<gene>
    <name evidence="3" type="ORF">SI8410_12017055</name>
</gene>
<dbReference type="Pfam" id="PF00098">
    <property type="entry name" value="zf-CCHC"/>
    <property type="match status" value="1"/>
</dbReference>
<organism evidence="3 4">
    <name type="scientific">Spirodela intermedia</name>
    <name type="common">Intermediate duckweed</name>
    <dbReference type="NCBI Taxonomy" id="51605"/>
    <lineage>
        <taxon>Eukaryota</taxon>
        <taxon>Viridiplantae</taxon>
        <taxon>Streptophyta</taxon>
        <taxon>Embryophyta</taxon>
        <taxon>Tracheophyta</taxon>
        <taxon>Spermatophyta</taxon>
        <taxon>Magnoliopsida</taxon>
        <taxon>Liliopsida</taxon>
        <taxon>Araceae</taxon>
        <taxon>Lemnoideae</taxon>
        <taxon>Spirodela</taxon>
    </lineage>
</organism>
<dbReference type="GO" id="GO:0008270">
    <property type="term" value="F:zinc ion binding"/>
    <property type="evidence" value="ECO:0007669"/>
    <property type="project" value="UniProtKB-KW"/>
</dbReference>
<dbReference type="PANTHER" id="PTHR35317:SF38">
    <property type="entry name" value="RNA-DIRECTED DNA POLYMERASE"/>
    <property type="match status" value="1"/>
</dbReference>
<dbReference type="InterPro" id="IPR001878">
    <property type="entry name" value="Znf_CCHC"/>
</dbReference>
<reference evidence="3" key="1">
    <citation type="submission" date="2020-02" db="EMBL/GenBank/DDBJ databases">
        <authorList>
            <person name="Scholz U."/>
            <person name="Mascher M."/>
            <person name="Fiebig A."/>
        </authorList>
    </citation>
    <scope>NUCLEOTIDE SEQUENCE</scope>
</reference>
<evidence type="ECO:0000313" key="3">
    <source>
        <dbReference type="EMBL" id="CAA7406377.1"/>
    </source>
</evidence>
<dbReference type="Proteomes" id="UP000663760">
    <property type="component" value="Chromosome 12"/>
</dbReference>
<evidence type="ECO:0000313" key="4">
    <source>
        <dbReference type="Proteomes" id="UP000663760"/>
    </source>
</evidence>
<dbReference type="SUPFAM" id="SSF57756">
    <property type="entry name" value="Retrovirus zinc finger-like domains"/>
    <property type="match status" value="1"/>
</dbReference>
<dbReference type="PROSITE" id="PS50158">
    <property type="entry name" value="ZF_CCHC"/>
    <property type="match status" value="1"/>
</dbReference>
<sequence length="237" mass="27324">MRMQLHLEDHSLCDAIESETIARKKDWQALSVMLGAMSEDIQTQLDITKMMKETWELFKATYVRVTRLTKPRLQGLRQDFEMLQMGDDETVTDFTRKLSRVVTQIRNLGEKLEEGRFDPITASLKQFSDIDSMPFEEVVGSLKIYEEKLKSCQQKKEEQVLFSHGTEKIKGGNPHGRGRGRVKCYNCDKMGHYASECYAEKKEEKAHLSKTEEKAESTLLMATLLQGAMETQIEDQM</sequence>
<dbReference type="EMBL" id="LR746275">
    <property type="protein sequence ID" value="CAA7406377.1"/>
    <property type="molecule type" value="Genomic_DNA"/>
</dbReference>
<dbReference type="GO" id="GO:0003676">
    <property type="term" value="F:nucleic acid binding"/>
    <property type="evidence" value="ECO:0007669"/>
    <property type="project" value="InterPro"/>
</dbReference>
<dbReference type="InterPro" id="IPR036875">
    <property type="entry name" value="Znf_CCHC_sf"/>
</dbReference>
<dbReference type="AlphaFoldDB" id="A0A7I8L8K0"/>
<keyword evidence="1" id="KW-0863">Zinc-finger</keyword>